<reference evidence="9" key="1">
    <citation type="submission" date="2021-01" db="EMBL/GenBank/DDBJ databases">
        <authorList>
            <person name="Li R."/>
            <person name="Bekaert M."/>
        </authorList>
    </citation>
    <scope>NUCLEOTIDE SEQUENCE</scope>
    <source>
        <strain evidence="9">Farmed</strain>
    </source>
</reference>
<dbReference type="SUPFAM" id="SSF46785">
    <property type="entry name" value="Winged helix' DNA-binding domain"/>
    <property type="match status" value="1"/>
</dbReference>
<dbReference type="InterPro" id="IPR045135">
    <property type="entry name" value="Rpn7_N"/>
</dbReference>
<dbReference type="SMART" id="SM00088">
    <property type="entry name" value="PINT"/>
    <property type="match status" value="1"/>
</dbReference>
<evidence type="ECO:0000259" key="8">
    <source>
        <dbReference type="PROSITE" id="PS50250"/>
    </source>
</evidence>
<dbReference type="InterPro" id="IPR000717">
    <property type="entry name" value="PCI_dom"/>
</dbReference>
<name>A0A812AU72_ACAPH</name>
<keyword evidence="10" id="KW-1185">Reference proteome</keyword>
<evidence type="ECO:0000256" key="1">
    <source>
        <dbReference type="ARBA" id="ARBA00004123"/>
    </source>
</evidence>
<dbReference type="Pfam" id="PF01399">
    <property type="entry name" value="PCI"/>
    <property type="match status" value="1"/>
</dbReference>
<evidence type="ECO:0000256" key="4">
    <source>
        <dbReference type="ARBA" id="ARBA00022490"/>
    </source>
</evidence>
<organism evidence="9 10">
    <name type="scientific">Acanthosepion pharaonis</name>
    <name type="common">Pharaoh cuttlefish</name>
    <name type="synonym">Sepia pharaonis</name>
    <dbReference type="NCBI Taxonomy" id="158019"/>
    <lineage>
        <taxon>Eukaryota</taxon>
        <taxon>Metazoa</taxon>
        <taxon>Spiralia</taxon>
        <taxon>Lophotrochozoa</taxon>
        <taxon>Mollusca</taxon>
        <taxon>Cephalopoda</taxon>
        <taxon>Coleoidea</taxon>
        <taxon>Decapodiformes</taxon>
        <taxon>Sepiida</taxon>
        <taxon>Sepiina</taxon>
        <taxon>Sepiidae</taxon>
        <taxon>Acanthosepion</taxon>
    </lineage>
</organism>
<dbReference type="InterPro" id="IPR036390">
    <property type="entry name" value="WH_DNA-bd_sf"/>
</dbReference>
<dbReference type="EMBL" id="CAHIKZ030000137">
    <property type="protein sequence ID" value="CAE1154959.1"/>
    <property type="molecule type" value="Genomic_DNA"/>
</dbReference>
<dbReference type="OrthoDB" id="422427at2759"/>
<comment type="similarity">
    <text evidence="3">Belongs to the CSN1 family.</text>
</comment>
<dbReference type="GO" id="GO:0005737">
    <property type="term" value="C:cytoplasm"/>
    <property type="evidence" value="ECO:0007669"/>
    <property type="project" value="UniProtKB-SubCell"/>
</dbReference>
<keyword evidence="4" id="KW-0963">Cytoplasm</keyword>
<evidence type="ECO:0000313" key="10">
    <source>
        <dbReference type="Proteomes" id="UP000597762"/>
    </source>
</evidence>
<proteinExistence type="inferred from homology"/>
<dbReference type="AlphaFoldDB" id="A0A812AU72"/>
<dbReference type="Gene3D" id="1.25.40.570">
    <property type="match status" value="2"/>
</dbReference>
<gene>
    <name evidence="9" type="ORF">SPHA_4340</name>
</gene>
<evidence type="ECO:0000256" key="7">
    <source>
        <dbReference type="SAM" id="MobiDB-lite"/>
    </source>
</evidence>
<dbReference type="GO" id="GO:0008180">
    <property type="term" value="C:COP9 signalosome"/>
    <property type="evidence" value="ECO:0007669"/>
    <property type="project" value="UniProtKB-KW"/>
</dbReference>
<dbReference type="InterPro" id="IPR048624">
    <property type="entry name" value="CSN1_C"/>
</dbReference>
<evidence type="ECO:0000256" key="6">
    <source>
        <dbReference type="ARBA" id="ARBA00023242"/>
    </source>
</evidence>
<keyword evidence="6" id="KW-0539">Nucleus</keyword>
<feature type="domain" description="PCI" evidence="8">
    <location>
        <begin position="205"/>
        <end position="366"/>
    </location>
</feature>
<dbReference type="PROSITE" id="PS50250">
    <property type="entry name" value="PCI"/>
    <property type="match status" value="1"/>
</dbReference>
<evidence type="ECO:0000256" key="2">
    <source>
        <dbReference type="ARBA" id="ARBA00004496"/>
    </source>
</evidence>
<evidence type="ECO:0000256" key="3">
    <source>
        <dbReference type="ARBA" id="ARBA00008793"/>
    </source>
</evidence>
<comment type="subcellular location">
    <subcellularLocation>
        <location evidence="2">Cytoplasm</location>
    </subcellularLocation>
    <subcellularLocation>
        <location evidence="1">Nucleus</location>
    </subcellularLocation>
</comment>
<evidence type="ECO:0000256" key="5">
    <source>
        <dbReference type="ARBA" id="ARBA00022790"/>
    </source>
</evidence>
<dbReference type="PANTHER" id="PTHR14145">
    <property type="entry name" value="26S PROTESOME SUBUNIT 6"/>
    <property type="match status" value="1"/>
</dbReference>
<feature type="compositionally biased region" description="Polar residues" evidence="7">
    <location>
        <begin position="417"/>
        <end position="426"/>
    </location>
</feature>
<dbReference type="InterPro" id="IPR019585">
    <property type="entry name" value="Rpn7/CSN1"/>
</dbReference>
<dbReference type="Pfam" id="PF10602">
    <property type="entry name" value="RPN7"/>
    <property type="match status" value="1"/>
</dbReference>
<feature type="region of interest" description="Disordered" evidence="7">
    <location>
        <begin position="414"/>
        <end position="434"/>
    </location>
</feature>
<dbReference type="Proteomes" id="UP000597762">
    <property type="component" value="Unassembled WGS sequence"/>
</dbReference>
<comment type="caution">
    <text evidence="9">The sequence shown here is derived from an EMBL/GenBank/DDBJ whole genome shotgun (WGS) entry which is preliminary data.</text>
</comment>
<dbReference type="PANTHER" id="PTHR14145:SF2">
    <property type="entry name" value="COP9 SIGNALOSOME COMPLEX SUBUNIT 1"/>
    <property type="match status" value="1"/>
</dbReference>
<sequence>MPYPSICQALEEPMQVDVIAEEKDNGKKGFTVENATLDLESYSKHYEGFVKLNRLLFIINHCPTLKTETLQLALDCVQTTHDTNLYQQIYKQLQEMASSSSNSSVKVPPLDNHWIETTNRKAQQTLEKLDSDLKNYKTNSIKESIRRGNDDLGDHYLDMGDLCNALKCYSRARDYCTSPKHVVNMCLNVIKISIFIENWPQVINHIQKAENTILRSEMLSVNNVATYGTLCALALFDRQELQKNVISNLGFKMFLESEPQLRHILNTFNQSKYYFCLKLMEEIKNNLLLDIFLAPHIKKLYTLIRNKALCQYFSPYLSADMHKMAEAFNTNVKDLEDELMQLILEGQINARIDSHNKILYAKDIDQRSSTFEKSIAMGQEYERRTKAMILRSALIKYHLLVMCPVLKEKSPAASEVATPSGNSTPVQKLPVIPM</sequence>
<protein>
    <submittedName>
        <fullName evidence="9">GPS1</fullName>
    </submittedName>
</protein>
<accession>A0A812AU72</accession>
<dbReference type="Pfam" id="PF21151">
    <property type="entry name" value="CSN1_C"/>
    <property type="match status" value="1"/>
</dbReference>
<evidence type="ECO:0000313" key="9">
    <source>
        <dbReference type="EMBL" id="CAE1154959.1"/>
    </source>
</evidence>
<keyword evidence="5" id="KW-0736">Signalosome</keyword>